<evidence type="ECO:0000256" key="2">
    <source>
        <dbReference type="ARBA" id="ARBA00004496"/>
    </source>
</evidence>
<accession>A0A7C4D7Q2</accession>
<comment type="cofactor">
    <cofactor evidence="1">
        <name>Zn(2+)</name>
        <dbReference type="ChEBI" id="CHEBI:29105"/>
    </cofactor>
</comment>
<evidence type="ECO:0000256" key="3">
    <source>
        <dbReference type="ARBA" id="ARBA00022490"/>
    </source>
</evidence>
<keyword evidence="4" id="KW-0479">Metal-binding</keyword>
<dbReference type="InterPro" id="IPR018164">
    <property type="entry name" value="Ala-tRNA-synth_IIc_N"/>
</dbReference>
<dbReference type="InterPro" id="IPR051335">
    <property type="entry name" value="Alanyl-tRNA_Editing_Enzymes"/>
</dbReference>
<dbReference type="SMART" id="SM00863">
    <property type="entry name" value="tRNA_SAD"/>
    <property type="match status" value="1"/>
</dbReference>
<dbReference type="GO" id="GO:0003676">
    <property type="term" value="F:nucleic acid binding"/>
    <property type="evidence" value="ECO:0007669"/>
    <property type="project" value="InterPro"/>
</dbReference>
<dbReference type="SUPFAM" id="SSF50447">
    <property type="entry name" value="Translation proteins"/>
    <property type="match status" value="1"/>
</dbReference>
<reference evidence="7" key="1">
    <citation type="journal article" date="2020" name="mSystems">
        <title>Genome- and Community-Level Interaction Insights into Carbon Utilization and Element Cycling Functions of Hydrothermarchaeota in Hydrothermal Sediment.</title>
        <authorList>
            <person name="Zhou Z."/>
            <person name="Liu Y."/>
            <person name="Xu W."/>
            <person name="Pan J."/>
            <person name="Luo Z.H."/>
            <person name="Li M."/>
        </authorList>
    </citation>
    <scope>NUCLEOTIDE SEQUENCE [LARGE SCALE GENOMIC DNA]</scope>
    <source>
        <strain evidence="8">SpSt-638</strain>
        <strain evidence="7">SpSt-642</strain>
    </source>
</reference>
<evidence type="ECO:0000313" key="7">
    <source>
        <dbReference type="EMBL" id="HGM59060.1"/>
    </source>
</evidence>
<dbReference type="Pfam" id="PF01411">
    <property type="entry name" value="tRNA-synt_2c"/>
    <property type="match status" value="1"/>
</dbReference>
<dbReference type="GO" id="GO:0004813">
    <property type="term" value="F:alanine-tRNA ligase activity"/>
    <property type="evidence" value="ECO:0007669"/>
    <property type="project" value="InterPro"/>
</dbReference>
<dbReference type="GO" id="GO:0005737">
    <property type="term" value="C:cytoplasm"/>
    <property type="evidence" value="ECO:0007669"/>
    <property type="project" value="UniProtKB-SubCell"/>
</dbReference>
<evidence type="ECO:0000259" key="6">
    <source>
        <dbReference type="PROSITE" id="PS50860"/>
    </source>
</evidence>
<feature type="domain" description="Alanyl-transfer RNA synthetases family profile" evidence="6">
    <location>
        <begin position="1"/>
        <end position="237"/>
    </location>
</feature>
<dbReference type="InterPro" id="IPR018165">
    <property type="entry name" value="Ala-tRNA-synth_IIc_core"/>
</dbReference>
<comment type="caution">
    <text evidence="7">The sequence shown here is derived from an EMBL/GenBank/DDBJ whole genome shotgun (WGS) entry which is preliminary data.</text>
</comment>
<dbReference type="GO" id="GO:0005524">
    <property type="term" value="F:ATP binding"/>
    <property type="evidence" value="ECO:0007669"/>
    <property type="project" value="InterPro"/>
</dbReference>
<comment type="subcellular location">
    <subcellularLocation>
        <location evidence="2">Cytoplasm</location>
    </subcellularLocation>
</comment>
<dbReference type="GO" id="GO:0046872">
    <property type="term" value="F:metal ion binding"/>
    <property type="evidence" value="ECO:0007669"/>
    <property type="project" value="UniProtKB-KW"/>
</dbReference>
<dbReference type="InterPro" id="IPR009000">
    <property type="entry name" value="Transl_B-barrel_sf"/>
</dbReference>
<dbReference type="GO" id="GO:0006419">
    <property type="term" value="P:alanyl-tRNA aminoacylation"/>
    <property type="evidence" value="ECO:0007669"/>
    <property type="project" value="InterPro"/>
</dbReference>
<dbReference type="Gene3D" id="2.40.30.130">
    <property type="match status" value="1"/>
</dbReference>
<name>A0A7C4D7Q2_STAMA</name>
<dbReference type="EMBL" id="DTBE01000001">
    <property type="protein sequence ID" value="HGQ59098.1"/>
    <property type="molecule type" value="Genomic_DNA"/>
</dbReference>
<dbReference type="PROSITE" id="PS50860">
    <property type="entry name" value="AA_TRNA_LIGASE_II_ALA"/>
    <property type="match status" value="1"/>
</dbReference>
<dbReference type="InterPro" id="IPR018163">
    <property type="entry name" value="Thr/Ala-tRNA-synth_IIc_edit"/>
</dbReference>
<keyword evidence="5" id="KW-0862">Zinc</keyword>
<dbReference type="Pfam" id="PF07973">
    <property type="entry name" value="tRNA_SAD"/>
    <property type="match status" value="1"/>
</dbReference>
<dbReference type="PANTHER" id="PTHR43462">
    <property type="entry name" value="ALANYL-TRNA EDITING PROTEIN"/>
    <property type="match status" value="1"/>
</dbReference>
<sequence>MTKLLYQEDSYLKEALGVIMDIQDRSIVLDQTIFHPRTGGLECDHGYIISNGKTYRVINVSIDKSSQKVIHELDSCEGLSPGSIVKQVLDWDRRYRMMKLHTSAHIISAIMYNKFNALATGGNITPEYAYSDFNLSIYEKTIFENVIEEANRVVKSGLEVKIYWLPREEALSIPGAVKLASRLPPELPVLRIVEIPGVDIQVDGGPHVKNTAEIGEIILVKTENKGKFKKRIYFTIK</sequence>
<evidence type="ECO:0000313" key="8">
    <source>
        <dbReference type="EMBL" id="HGQ59098.1"/>
    </source>
</evidence>
<dbReference type="AlphaFoldDB" id="A0A7C4D7Q2"/>
<organism evidence="7">
    <name type="scientific">Staphylothermus marinus</name>
    <dbReference type="NCBI Taxonomy" id="2280"/>
    <lineage>
        <taxon>Archaea</taxon>
        <taxon>Thermoproteota</taxon>
        <taxon>Thermoprotei</taxon>
        <taxon>Desulfurococcales</taxon>
        <taxon>Desulfurococcaceae</taxon>
        <taxon>Staphylothermus</taxon>
    </lineage>
</organism>
<dbReference type="Gene3D" id="3.30.980.10">
    <property type="entry name" value="Threonyl-trna Synthetase, Chain A, domain 2"/>
    <property type="match status" value="1"/>
</dbReference>
<keyword evidence="3" id="KW-0963">Cytoplasm</keyword>
<evidence type="ECO:0000256" key="5">
    <source>
        <dbReference type="ARBA" id="ARBA00022833"/>
    </source>
</evidence>
<protein>
    <submittedName>
        <fullName evidence="7">Alanyl-tRNA editing protein</fullName>
    </submittedName>
</protein>
<gene>
    <name evidence="8" type="ORF">ENU09_00005</name>
    <name evidence="7" type="ORF">ENU14_05725</name>
</gene>
<proteinExistence type="predicted"/>
<dbReference type="EMBL" id="DTBJ01000051">
    <property type="protein sequence ID" value="HGM59060.1"/>
    <property type="molecule type" value="Genomic_DNA"/>
</dbReference>
<dbReference type="PANTHER" id="PTHR43462:SF1">
    <property type="entry name" value="ALANYL-TRNA EDITING PROTEIN AARSD1"/>
    <property type="match status" value="1"/>
</dbReference>
<dbReference type="SUPFAM" id="SSF55186">
    <property type="entry name" value="ThrRS/AlaRS common domain"/>
    <property type="match status" value="1"/>
</dbReference>
<evidence type="ECO:0000256" key="1">
    <source>
        <dbReference type="ARBA" id="ARBA00001947"/>
    </source>
</evidence>
<evidence type="ECO:0000256" key="4">
    <source>
        <dbReference type="ARBA" id="ARBA00022723"/>
    </source>
</evidence>
<dbReference type="InterPro" id="IPR012947">
    <property type="entry name" value="tRNA_SAD"/>
</dbReference>
<dbReference type="GO" id="GO:0002161">
    <property type="term" value="F:aminoacyl-tRNA deacylase activity"/>
    <property type="evidence" value="ECO:0007669"/>
    <property type="project" value="UniProtKB-ARBA"/>
</dbReference>